<dbReference type="Proteomes" id="UP000076486">
    <property type="component" value="Unassembled WGS sequence"/>
</dbReference>
<accession>A0A161YNA2</accession>
<gene>
    <name evidence="2" type="ORF">N473_17630</name>
</gene>
<reference evidence="2 3" key="1">
    <citation type="submission" date="2013-07" db="EMBL/GenBank/DDBJ databases">
        <title>Comparative Genomic and Metabolomic Analysis of Twelve Strains of Pseudoalteromonas luteoviolacea.</title>
        <authorList>
            <person name="Vynne N.G."/>
            <person name="Mansson M."/>
            <person name="Gram L."/>
        </authorList>
    </citation>
    <scope>NUCLEOTIDE SEQUENCE [LARGE SCALE GENOMIC DNA]</scope>
    <source>
        <strain evidence="2 3">CPMOR-1</strain>
    </source>
</reference>
<dbReference type="PATRIC" id="fig|1365248.3.peg.2445"/>
<dbReference type="RefSeq" id="WP_231099562.1">
    <property type="nucleotide sequence ID" value="NZ_AUYC01000028.1"/>
</dbReference>
<evidence type="ECO:0000259" key="1">
    <source>
        <dbReference type="Pfam" id="PF08722"/>
    </source>
</evidence>
<evidence type="ECO:0000313" key="3">
    <source>
        <dbReference type="Proteomes" id="UP000076486"/>
    </source>
</evidence>
<dbReference type="Pfam" id="PF08722">
    <property type="entry name" value="Tn7_TnsA-like_N"/>
    <property type="match status" value="1"/>
</dbReference>
<dbReference type="GO" id="GO:0003676">
    <property type="term" value="F:nucleic acid binding"/>
    <property type="evidence" value="ECO:0007669"/>
    <property type="project" value="InterPro"/>
</dbReference>
<dbReference type="EMBL" id="AUYC01000028">
    <property type="protein sequence ID" value="KZN63249.1"/>
    <property type="molecule type" value="Genomic_DNA"/>
</dbReference>
<dbReference type="InterPro" id="IPR014833">
    <property type="entry name" value="TnsA_N"/>
</dbReference>
<dbReference type="Gene3D" id="3.40.1350.10">
    <property type="match status" value="1"/>
</dbReference>
<dbReference type="SUPFAM" id="SSF52980">
    <property type="entry name" value="Restriction endonuclease-like"/>
    <property type="match status" value="1"/>
</dbReference>
<protein>
    <recommendedName>
        <fullName evidence="1">TnsA endonuclease N-terminal domain-containing protein</fullName>
    </recommendedName>
</protein>
<dbReference type="AlphaFoldDB" id="A0A161YNA2"/>
<sequence length="168" mass="20003">MSRKIGHTEAQYRKWIKEGRGAGDNQDYKPWLTVYDAPSDGRVHRVFGYKSKRTHHLLSDLELSVFYLLEWREDVLQVKEQFPLEREITLELAESAGIKHPNVRGVDQYLSSDFLVETTSRDLPYFALQAKYVSSFEDQRKIEILELEKRFWREKQIPWKIVTEQEIL</sequence>
<evidence type="ECO:0000313" key="2">
    <source>
        <dbReference type="EMBL" id="KZN63249.1"/>
    </source>
</evidence>
<feature type="domain" description="TnsA endonuclease N-terminal" evidence="1">
    <location>
        <begin position="73"/>
        <end position="164"/>
    </location>
</feature>
<dbReference type="InterPro" id="IPR011335">
    <property type="entry name" value="Restrct_endonuc-II-like"/>
</dbReference>
<dbReference type="InterPro" id="IPR011856">
    <property type="entry name" value="tRNA_endonuc-like_dom_sf"/>
</dbReference>
<name>A0A161YNA2_9GAMM</name>
<dbReference type="CDD" id="cd22362">
    <property type="entry name" value="TnsA_endonuclease-like"/>
    <property type="match status" value="1"/>
</dbReference>
<organism evidence="2 3">
    <name type="scientific">Pseudoalteromonas luteoviolacea CPMOR-1</name>
    <dbReference type="NCBI Taxonomy" id="1365248"/>
    <lineage>
        <taxon>Bacteria</taxon>
        <taxon>Pseudomonadati</taxon>
        <taxon>Pseudomonadota</taxon>
        <taxon>Gammaproteobacteria</taxon>
        <taxon>Alteromonadales</taxon>
        <taxon>Pseudoalteromonadaceae</taxon>
        <taxon>Pseudoalteromonas</taxon>
    </lineage>
</organism>
<comment type="caution">
    <text evidence="2">The sequence shown here is derived from an EMBL/GenBank/DDBJ whole genome shotgun (WGS) entry which is preliminary data.</text>
</comment>
<proteinExistence type="predicted"/>